<dbReference type="SUPFAM" id="SSF52540">
    <property type="entry name" value="P-loop containing nucleoside triphosphate hydrolases"/>
    <property type="match status" value="1"/>
</dbReference>
<reference evidence="12 13" key="1">
    <citation type="submission" date="2023-03" db="EMBL/GenBank/DDBJ databases">
        <title>YIM 152171 draft genome.</title>
        <authorList>
            <person name="Yang Z."/>
        </authorList>
    </citation>
    <scope>NUCLEOTIDE SEQUENCE [LARGE SCALE GENOMIC DNA]</scope>
    <source>
        <strain evidence="12 13">YIM 152171</strain>
    </source>
</reference>
<keyword evidence="4" id="KW-0862">Zinc</keyword>
<dbReference type="Pfam" id="PF00005">
    <property type="entry name" value="ABC_tran"/>
    <property type="match status" value="1"/>
</dbReference>
<gene>
    <name evidence="12" type="ORF">PZ740_12915</name>
</gene>
<organism evidence="12 13">
    <name type="scientific">Marinimicrococcus flavescens</name>
    <dbReference type="NCBI Taxonomy" id="3031815"/>
    <lineage>
        <taxon>Bacteria</taxon>
        <taxon>Pseudomonadati</taxon>
        <taxon>Pseudomonadota</taxon>
        <taxon>Alphaproteobacteria</taxon>
        <taxon>Geminicoccales</taxon>
        <taxon>Geminicoccaceae</taxon>
        <taxon>Marinimicrococcus</taxon>
    </lineage>
</organism>
<dbReference type="Proteomes" id="UP001301140">
    <property type="component" value="Unassembled WGS sequence"/>
</dbReference>
<name>A0AAP3XSP3_9PROT</name>
<keyword evidence="8" id="KW-0406">Ion transport</keyword>
<evidence type="ECO:0000256" key="5">
    <source>
        <dbReference type="ARBA" id="ARBA00022840"/>
    </source>
</evidence>
<proteinExistence type="predicted"/>
<dbReference type="AlphaFoldDB" id="A0AAP3XSP3"/>
<keyword evidence="7" id="KW-1278">Translocase</keyword>
<evidence type="ECO:0000256" key="3">
    <source>
        <dbReference type="ARBA" id="ARBA00022741"/>
    </source>
</evidence>
<protein>
    <submittedName>
        <fullName evidence="12">Metal ABC transporter ATP-binding protein</fullName>
    </submittedName>
</protein>
<dbReference type="InterPro" id="IPR003439">
    <property type="entry name" value="ABC_transporter-like_ATP-bd"/>
</dbReference>
<evidence type="ECO:0000256" key="6">
    <source>
        <dbReference type="ARBA" id="ARBA00022906"/>
    </source>
</evidence>
<dbReference type="Gene3D" id="3.40.50.300">
    <property type="entry name" value="P-loop containing nucleotide triphosphate hydrolases"/>
    <property type="match status" value="1"/>
</dbReference>
<dbReference type="EMBL" id="JARGEQ010000126">
    <property type="protein sequence ID" value="MDF1587280.1"/>
    <property type="molecule type" value="Genomic_DNA"/>
</dbReference>
<keyword evidence="13" id="KW-1185">Reference proteome</keyword>
<dbReference type="InterPro" id="IPR003593">
    <property type="entry name" value="AAA+_ATPase"/>
</dbReference>
<keyword evidence="2" id="KW-1003">Cell membrane</keyword>
<dbReference type="GO" id="GO:0010043">
    <property type="term" value="P:response to zinc ion"/>
    <property type="evidence" value="ECO:0007669"/>
    <property type="project" value="TreeGrafter"/>
</dbReference>
<keyword evidence="5 12" id="KW-0067">ATP-binding</keyword>
<evidence type="ECO:0000256" key="10">
    <source>
        <dbReference type="SAM" id="MobiDB-lite"/>
    </source>
</evidence>
<dbReference type="PROSITE" id="PS50893">
    <property type="entry name" value="ABC_TRANSPORTER_2"/>
    <property type="match status" value="1"/>
</dbReference>
<dbReference type="GO" id="GO:0005524">
    <property type="term" value="F:ATP binding"/>
    <property type="evidence" value="ECO:0007669"/>
    <property type="project" value="UniProtKB-KW"/>
</dbReference>
<evidence type="ECO:0000313" key="13">
    <source>
        <dbReference type="Proteomes" id="UP001301140"/>
    </source>
</evidence>
<keyword evidence="1" id="KW-0813">Transport</keyword>
<dbReference type="SMART" id="SM00382">
    <property type="entry name" value="AAA"/>
    <property type="match status" value="1"/>
</dbReference>
<evidence type="ECO:0000256" key="9">
    <source>
        <dbReference type="ARBA" id="ARBA00023136"/>
    </source>
</evidence>
<keyword evidence="3" id="KW-0547">Nucleotide-binding</keyword>
<evidence type="ECO:0000259" key="11">
    <source>
        <dbReference type="PROSITE" id="PS50893"/>
    </source>
</evidence>
<dbReference type="PANTHER" id="PTHR42734:SF9">
    <property type="entry name" value="ZINC IMPORT ATP-BINDING PROTEIN ZNUC"/>
    <property type="match status" value="1"/>
</dbReference>
<dbReference type="RefSeq" id="WP_327789828.1">
    <property type="nucleotide sequence ID" value="NZ_JARGEQ010000126.1"/>
</dbReference>
<keyword evidence="6" id="KW-0864">Zinc transport</keyword>
<dbReference type="GO" id="GO:0016887">
    <property type="term" value="F:ATP hydrolysis activity"/>
    <property type="evidence" value="ECO:0007669"/>
    <property type="project" value="InterPro"/>
</dbReference>
<keyword evidence="9" id="KW-0472">Membrane</keyword>
<evidence type="ECO:0000256" key="1">
    <source>
        <dbReference type="ARBA" id="ARBA00022448"/>
    </source>
</evidence>
<sequence>MRRYKLTKPVTGKHNPAQPVDPVLVSGRGLVLRRGGRDVLDRVDVEVRAGEIVTLIGPNGAGKTSLVRLLLGLLRPDGGEVRRRAGLKIGYTPQSLHLEPSLPLTVRRFLTLAMAADRRHLLALLARVGLDDVLGRPMSGLSGGELHRVMLARALLREPDLLVLDEPLSGVDINGQAELYALIGRIREETGAGVLIISHDLHLVMARTDRVLCLDGHVCCAGRPLEVARDPVFQRLFGQRLADVVALYRHGEDPHHHDEHHHHAAIEAGEPQECSTTSS</sequence>
<feature type="domain" description="ABC transporter" evidence="11">
    <location>
        <begin position="25"/>
        <end position="240"/>
    </location>
</feature>
<dbReference type="GO" id="GO:0006829">
    <property type="term" value="P:zinc ion transport"/>
    <property type="evidence" value="ECO:0007669"/>
    <property type="project" value="UniProtKB-KW"/>
</dbReference>
<evidence type="ECO:0000256" key="2">
    <source>
        <dbReference type="ARBA" id="ARBA00022475"/>
    </source>
</evidence>
<accession>A0AAP3XSP3</accession>
<evidence type="ECO:0000256" key="4">
    <source>
        <dbReference type="ARBA" id="ARBA00022833"/>
    </source>
</evidence>
<comment type="caution">
    <text evidence="12">The sequence shown here is derived from an EMBL/GenBank/DDBJ whole genome shotgun (WGS) entry which is preliminary data.</text>
</comment>
<dbReference type="InterPro" id="IPR027417">
    <property type="entry name" value="P-loop_NTPase"/>
</dbReference>
<evidence type="ECO:0000256" key="7">
    <source>
        <dbReference type="ARBA" id="ARBA00022967"/>
    </source>
</evidence>
<feature type="region of interest" description="Disordered" evidence="10">
    <location>
        <begin position="252"/>
        <end position="279"/>
    </location>
</feature>
<evidence type="ECO:0000256" key="8">
    <source>
        <dbReference type="ARBA" id="ARBA00023065"/>
    </source>
</evidence>
<dbReference type="PANTHER" id="PTHR42734">
    <property type="entry name" value="METAL TRANSPORT SYSTEM ATP-BINDING PROTEIN TM_0124-RELATED"/>
    <property type="match status" value="1"/>
</dbReference>
<dbReference type="InterPro" id="IPR050153">
    <property type="entry name" value="Metal_Ion_Import_ABC"/>
</dbReference>
<evidence type="ECO:0000313" key="12">
    <source>
        <dbReference type="EMBL" id="MDF1587280.1"/>
    </source>
</evidence>